<organism evidence="4 6">
    <name type="scientific">Methylovulum psychrotolerans</name>
    <dbReference type="NCBI Taxonomy" id="1704499"/>
    <lineage>
        <taxon>Bacteria</taxon>
        <taxon>Pseudomonadati</taxon>
        <taxon>Pseudomonadota</taxon>
        <taxon>Gammaproteobacteria</taxon>
        <taxon>Methylococcales</taxon>
        <taxon>Methylococcaceae</taxon>
        <taxon>Methylovulum</taxon>
    </lineage>
</organism>
<dbReference type="InterPro" id="IPR041657">
    <property type="entry name" value="HTH_17"/>
</dbReference>
<feature type="domain" description="Response regulatory" evidence="3">
    <location>
        <begin position="78"/>
        <end position="196"/>
    </location>
</feature>
<dbReference type="PANTHER" id="PTHR44591">
    <property type="entry name" value="STRESS RESPONSE REGULATOR PROTEIN 1"/>
    <property type="match status" value="1"/>
</dbReference>
<dbReference type="CDD" id="cd04762">
    <property type="entry name" value="HTH_MerR-trunc"/>
    <property type="match status" value="1"/>
</dbReference>
<dbReference type="OrthoDB" id="5703386at2"/>
<dbReference type="Gene3D" id="3.40.50.2300">
    <property type="match status" value="1"/>
</dbReference>
<evidence type="ECO:0000259" key="3">
    <source>
        <dbReference type="PROSITE" id="PS50110"/>
    </source>
</evidence>
<dbReference type="Gene3D" id="1.10.1660.10">
    <property type="match status" value="1"/>
</dbReference>
<dbReference type="GO" id="GO:0003677">
    <property type="term" value="F:DNA binding"/>
    <property type="evidence" value="ECO:0007669"/>
    <property type="project" value="InterPro"/>
</dbReference>
<protein>
    <submittedName>
        <fullName evidence="4">Excisionase</fullName>
    </submittedName>
</protein>
<dbReference type="GO" id="GO:0000160">
    <property type="term" value="P:phosphorelay signal transduction system"/>
    <property type="evidence" value="ECO:0007669"/>
    <property type="project" value="InterPro"/>
</dbReference>
<dbReference type="InterPro" id="IPR050595">
    <property type="entry name" value="Bact_response_regulator"/>
</dbReference>
<evidence type="ECO:0000313" key="6">
    <source>
        <dbReference type="Proteomes" id="UP000197019"/>
    </source>
</evidence>
<dbReference type="EMBL" id="PGFZ01000001">
    <property type="protein sequence ID" value="POZ54064.1"/>
    <property type="molecule type" value="Genomic_DNA"/>
</dbReference>
<dbReference type="KEGG" id="mpsy:CEK71_17010"/>
<dbReference type="InterPro" id="IPR009061">
    <property type="entry name" value="DNA-bd_dom_put_sf"/>
</dbReference>
<dbReference type="SUPFAM" id="SSF46955">
    <property type="entry name" value="Putative DNA-binding domain"/>
    <property type="match status" value="1"/>
</dbReference>
<gene>
    <name evidence="5" type="ORF">AADEFJLK_01107</name>
    <name evidence="4" type="ORF">CEK71_17010</name>
</gene>
<evidence type="ECO:0000313" key="7">
    <source>
        <dbReference type="Proteomes" id="UP000237423"/>
    </source>
</evidence>
<evidence type="ECO:0000313" key="5">
    <source>
        <dbReference type="EMBL" id="POZ54064.1"/>
    </source>
</evidence>
<evidence type="ECO:0000256" key="1">
    <source>
        <dbReference type="ARBA" id="ARBA00022553"/>
    </source>
</evidence>
<dbReference type="RefSeq" id="WP_088620497.1">
    <property type="nucleotide sequence ID" value="NZ_CP022129.1"/>
</dbReference>
<dbReference type="Pfam" id="PF00072">
    <property type="entry name" value="Response_reg"/>
    <property type="match status" value="1"/>
</dbReference>
<reference evidence="5 7" key="2">
    <citation type="submission" date="2017-11" db="EMBL/GenBank/DDBJ databases">
        <title>Draft Genome Sequence of Methylobacter psychrotolerans Sph1T, an Obligate Methanotroph from Low-Temperature Environments.</title>
        <authorList>
            <person name="Oshkin I.Y."/>
            <person name="Miroshnikov K."/>
            <person name="Belova S.E."/>
            <person name="Korzhenkov A."/>
            <person name="Toshchakov S.V."/>
            <person name="Dedysh S.N."/>
        </authorList>
    </citation>
    <scope>NUCLEOTIDE SEQUENCE [LARGE SCALE GENOMIC DNA]</scope>
    <source>
        <strain evidence="5 7">Sph1</strain>
    </source>
</reference>
<reference evidence="4 6" key="1">
    <citation type="submission" date="2017-06" db="EMBL/GenBank/DDBJ databases">
        <title>Genome Sequencing of the methanotroph Methylovulum psychrotolerants str. HV10-M2 isolated from a high-altitude environment.</title>
        <authorList>
            <person name="Mateos-Rivera A."/>
        </authorList>
    </citation>
    <scope>NUCLEOTIDE SEQUENCE [LARGE SCALE GENOMIC DNA]</scope>
    <source>
        <strain evidence="4 6">HV10_M2</strain>
    </source>
</reference>
<dbReference type="NCBIfam" id="TIGR01764">
    <property type="entry name" value="excise"/>
    <property type="match status" value="1"/>
</dbReference>
<evidence type="ECO:0000256" key="2">
    <source>
        <dbReference type="PROSITE-ProRule" id="PRU00169"/>
    </source>
</evidence>
<name>A0A1Z4C260_9GAMM</name>
<dbReference type="PANTHER" id="PTHR44591:SF3">
    <property type="entry name" value="RESPONSE REGULATORY DOMAIN-CONTAINING PROTEIN"/>
    <property type="match status" value="1"/>
</dbReference>
<sequence>MSESNTLEPEKFLSTRAAAAKLGVALSTVQVWVESGILPAWKTAGGHRRIAVSAVEAMHLRQKAILSTESSPAPDQLQVLIVEDDAVQREVYRLQFNEWRLPVRLLTANDGFKGLMMIGRHNPDLIIIDLVMPEMDGFKMIRSLKSQPAPTQATIIVVTGLTASEIEEHGGLPSGIPVYSKPIPFAVLRPLVEHLSKKLA</sequence>
<dbReference type="Pfam" id="PF12728">
    <property type="entry name" value="HTH_17"/>
    <property type="match status" value="1"/>
</dbReference>
<accession>A0A1Z4C260</accession>
<evidence type="ECO:0000313" key="4">
    <source>
        <dbReference type="EMBL" id="ASF47626.1"/>
    </source>
</evidence>
<dbReference type="PROSITE" id="PS50110">
    <property type="entry name" value="RESPONSE_REGULATORY"/>
    <property type="match status" value="1"/>
</dbReference>
<dbReference type="SMART" id="SM00448">
    <property type="entry name" value="REC"/>
    <property type="match status" value="1"/>
</dbReference>
<dbReference type="CDD" id="cd00156">
    <property type="entry name" value="REC"/>
    <property type="match status" value="1"/>
</dbReference>
<dbReference type="InterPro" id="IPR001789">
    <property type="entry name" value="Sig_transdc_resp-reg_receiver"/>
</dbReference>
<keyword evidence="1 2" id="KW-0597">Phosphoprotein</keyword>
<dbReference type="InterPro" id="IPR011006">
    <property type="entry name" value="CheY-like_superfamily"/>
</dbReference>
<dbReference type="SUPFAM" id="SSF52172">
    <property type="entry name" value="CheY-like"/>
    <property type="match status" value="1"/>
</dbReference>
<dbReference type="Proteomes" id="UP000237423">
    <property type="component" value="Unassembled WGS sequence"/>
</dbReference>
<dbReference type="InterPro" id="IPR010093">
    <property type="entry name" value="SinI_DNA-bd"/>
</dbReference>
<proteinExistence type="predicted"/>
<feature type="modified residue" description="4-aspartylphosphate" evidence="2">
    <location>
        <position position="129"/>
    </location>
</feature>
<dbReference type="AlphaFoldDB" id="A0A1Z4C260"/>
<dbReference type="Proteomes" id="UP000197019">
    <property type="component" value="Chromosome"/>
</dbReference>
<dbReference type="EMBL" id="CP022129">
    <property type="protein sequence ID" value="ASF47626.1"/>
    <property type="molecule type" value="Genomic_DNA"/>
</dbReference>
<keyword evidence="6" id="KW-1185">Reference proteome</keyword>